<dbReference type="AlphaFoldDB" id="A0A8X7CP82"/>
<evidence type="ECO:0000256" key="1">
    <source>
        <dbReference type="SAM" id="MobiDB-lite"/>
    </source>
</evidence>
<sequence length="131" mass="15211">MIEEVVLEAPDPKEQSDQEEEDLVLNADLIKEGLELSSNLDNHFVKHDPNEERAGNFHRDLKSLMSSYREIYNGLAKTQTQRLITEFVLKSTETSAPREASLHFVQEKEFHQWRVKTITKTFLEIAIILQT</sequence>
<comment type="caution">
    <text evidence="2">The sequence shown here is derived from an EMBL/GenBank/DDBJ whole genome shotgun (WGS) entry which is preliminary data.</text>
</comment>
<reference evidence="2" key="1">
    <citation type="submission" date="2020-08" db="EMBL/GenBank/DDBJ databases">
        <title>Multicomponent nature underlies the extraordinary mechanical properties of spider dragline silk.</title>
        <authorList>
            <person name="Kono N."/>
            <person name="Nakamura H."/>
            <person name="Mori M."/>
            <person name="Yoshida Y."/>
            <person name="Ohtoshi R."/>
            <person name="Malay A.D."/>
            <person name="Moran D.A.P."/>
            <person name="Tomita M."/>
            <person name="Numata K."/>
            <person name="Arakawa K."/>
        </authorList>
    </citation>
    <scope>NUCLEOTIDE SEQUENCE</scope>
</reference>
<organism evidence="2 3">
    <name type="scientific">Trichonephila inaurata madagascariensis</name>
    <dbReference type="NCBI Taxonomy" id="2747483"/>
    <lineage>
        <taxon>Eukaryota</taxon>
        <taxon>Metazoa</taxon>
        <taxon>Ecdysozoa</taxon>
        <taxon>Arthropoda</taxon>
        <taxon>Chelicerata</taxon>
        <taxon>Arachnida</taxon>
        <taxon>Araneae</taxon>
        <taxon>Araneomorphae</taxon>
        <taxon>Entelegynae</taxon>
        <taxon>Araneoidea</taxon>
        <taxon>Nephilidae</taxon>
        <taxon>Trichonephila</taxon>
        <taxon>Trichonephila inaurata</taxon>
    </lineage>
</organism>
<evidence type="ECO:0000313" key="3">
    <source>
        <dbReference type="Proteomes" id="UP000886998"/>
    </source>
</evidence>
<keyword evidence="3" id="KW-1185">Reference proteome</keyword>
<accession>A0A8X7CP82</accession>
<feature type="region of interest" description="Disordered" evidence="1">
    <location>
        <begin position="1"/>
        <end position="20"/>
    </location>
</feature>
<name>A0A8X7CP82_9ARAC</name>
<protein>
    <submittedName>
        <fullName evidence="2">Tigger transposable element-derived protein 1</fullName>
    </submittedName>
</protein>
<dbReference type="OrthoDB" id="7995304at2759"/>
<evidence type="ECO:0000313" key="2">
    <source>
        <dbReference type="EMBL" id="GFY71077.1"/>
    </source>
</evidence>
<gene>
    <name evidence="2" type="primary">TIGD1_1</name>
    <name evidence="2" type="ORF">TNIN_346691</name>
</gene>
<proteinExistence type="predicted"/>
<dbReference type="Proteomes" id="UP000886998">
    <property type="component" value="Unassembled WGS sequence"/>
</dbReference>
<dbReference type="EMBL" id="BMAV01018605">
    <property type="protein sequence ID" value="GFY71077.1"/>
    <property type="molecule type" value="Genomic_DNA"/>
</dbReference>